<dbReference type="Proteomes" id="UP000250043">
    <property type="component" value="Unassembled WGS sequence"/>
</dbReference>
<dbReference type="EMBL" id="KV722848">
    <property type="protein sequence ID" value="OCH83712.1"/>
    <property type="molecule type" value="Genomic_DNA"/>
</dbReference>
<dbReference type="AlphaFoldDB" id="A0A8E2DEI3"/>
<feature type="region of interest" description="Disordered" evidence="1">
    <location>
        <begin position="1"/>
        <end position="47"/>
    </location>
</feature>
<keyword evidence="3" id="KW-1185">Reference proteome</keyword>
<evidence type="ECO:0000313" key="2">
    <source>
        <dbReference type="EMBL" id="OCH83712.1"/>
    </source>
</evidence>
<accession>A0A8E2DEI3</accession>
<gene>
    <name evidence="2" type="ORF">OBBRIDRAFT_840266</name>
</gene>
<protein>
    <submittedName>
        <fullName evidence="2">Uncharacterized protein</fullName>
    </submittedName>
</protein>
<organism evidence="2 3">
    <name type="scientific">Obba rivulosa</name>
    <dbReference type="NCBI Taxonomy" id="1052685"/>
    <lineage>
        <taxon>Eukaryota</taxon>
        <taxon>Fungi</taxon>
        <taxon>Dikarya</taxon>
        <taxon>Basidiomycota</taxon>
        <taxon>Agaricomycotina</taxon>
        <taxon>Agaricomycetes</taxon>
        <taxon>Polyporales</taxon>
        <taxon>Gelatoporiaceae</taxon>
        <taxon>Obba</taxon>
    </lineage>
</organism>
<name>A0A8E2DEI3_9APHY</name>
<feature type="non-terminal residue" evidence="2">
    <location>
        <position position="134"/>
    </location>
</feature>
<evidence type="ECO:0000256" key="1">
    <source>
        <dbReference type="SAM" id="MobiDB-lite"/>
    </source>
</evidence>
<reference evidence="2 3" key="1">
    <citation type="submission" date="2016-07" db="EMBL/GenBank/DDBJ databases">
        <title>Draft genome of the white-rot fungus Obba rivulosa 3A-2.</title>
        <authorList>
            <consortium name="DOE Joint Genome Institute"/>
            <person name="Miettinen O."/>
            <person name="Riley R."/>
            <person name="Acob R."/>
            <person name="Barry K."/>
            <person name="Cullen D."/>
            <person name="De Vries R."/>
            <person name="Hainaut M."/>
            <person name="Hatakka A."/>
            <person name="Henrissat B."/>
            <person name="Hilden K."/>
            <person name="Kuo R."/>
            <person name="Labutti K."/>
            <person name="Lipzen A."/>
            <person name="Makela M.R."/>
            <person name="Sandor L."/>
            <person name="Spatafora J.W."/>
            <person name="Grigoriev I.V."/>
            <person name="Hibbett D.S."/>
        </authorList>
    </citation>
    <scope>NUCLEOTIDE SEQUENCE [LARGE SCALE GENOMIC DNA]</scope>
    <source>
        <strain evidence="2 3">3A-2</strain>
    </source>
</reference>
<proteinExistence type="predicted"/>
<evidence type="ECO:0000313" key="3">
    <source>
        <dbReference type="Proteomes" id="UP000250043"/>
    </source>
</evidence>
<sequence length="134" mass="14388">MAARSTARTPYAATTPDRTVFGDDIPLAALDRPRTPPTPSPSPPPLPLRLETIHEVPEPGVHPPRHYLDHDPNPVAAAAGARARWRRLRARSGAFVVDNTGLLLIAASQAFGSLMSVAVKQLSTWDPPVPPLEV</sequence>
<dbReference type="OrthoDB" id="306876at2759"/>
<feature type="compositionally biased region" description="Pro residues" evidence="1">
    <location>
        <begin position="35"/>
        <end position="47"/>
    </location>
</feature>